<evidence type="ECO:0000313" key="9">
    <source>
        <dbReference type="Proteomes" id="UP000028837"/>
    </source>
</evidence>
<evidence type="ECO:0000313" key="8">
    <source>
        <dbReference type="EMBL" id="KFG48622.1"/>
    </source>
</evidence>
<keyword evidence="5 7" id="KW-0472">Membrane</keyword>
<dbReference type="Pfam" id="PF03381">
    <property type="entry name" value="CDC50"/>
    <property type="match status" value="1"/>
</dbReference>
<feature type="compositionally biased region" description="Polar residues" evidence="6">
    <location>
        <begin position="181"/>
        <end position="198"/>
    </location>
</feature>
<feature type="region of interest" description="Disordered" evidence="6">
    <location>
        <begin position="180"/>
        <end position="228"/>
    </location>
</feature>
<keyword evidence="4 7" id="KW-1133">Transmembrane helix</keyword>
<dbReference type="EMBL" id="AHZU02000088">
    <property type="protein sequence ID" value="KFG48622.1"/>
    <property type="molecule type" value="Genomic_DNA"/>
</dbReference>
<protein>
    <submittedName>
        <fullName evidence="8">Putative transmembrane domain protein</fullName>
    </submittedName>
</protein>
<name>A0A086KW54_TOXGO</name>
<comment type="caution">
    <text evidence="8">The sequence shown here is derived from an EMBL/GenBank/DDBJ whole genome shotgun (WGS) entry which is preliminary data.</text>
</comment>
<evidence type="ECO:0000256" key="7">
    <source>
        <dbReference type="SAM" id="Phobius"/>
    </source>
</evidence>
<dbReference type="GO" id="GO:0005794">
    <property type="term" value="C:Golgi apparatus"/>
    <property type="evidence" value="ECO:0007669"/>
    <property type="project" value="TreeGrafter"/>
</dbReference>
<evidence type="ECO:0000256" key="2">
    <source>
        <dbReference type="ARBA" id="ARBA00009457"/>
    </source>
</evidence>
<feature type="compositionally biased region" description="Polar residues" evidence="6">
    <location>
        <begin position="1"/>
        <end position="12"/>
    </location>
</feature>
<comment type="subcellular location">
    <subcellularLocation>
        <location evidence="1">Membrane</location>
        <topology evidence="1">Multi-pass membrane protein</topology>
    </subcellularLocation>
</comment>
<feature type="transmembrane region" description="Helical" evidence="7">
    <location>
        <begin position="347"/>
        <end position="375"/>
    </location>
</feature>
<dbReference type="InterPro" id="IPR005045">
    <property type="entry name" value="CDC50/LEM3_fam"/>
</dbReference>
<evidence type="ECO:0000256" key="6">
    <source>
        <dbReference type="SAM" id="MobiDB-lite"/>
    </source>
</evidence>
<keyword evidence="3 7" id="KW-0812">Transmembrane</keyword>
<accession>A0A086KW54</accession>
<dbReference type="GO" id="GO:0005886">
    <property type="term" value="C:plasma membrane"/>
    <property type="evidence" value="ECO:0007669"/>
    <property type="project" value="TreeGrafter"/>
</dbReference>
<dbReference type="GO" id="GO:0005783">
    <property type="term" value="C:endoplasmic reticulum"/>
    <property type="evidence" value="ECO:0007669"/>
    <property type="project" value="TreeGrafter"/>
</dbReference>
<dbReference type="PANTHER" id="PTHR10926:SF0">
    <property type="entry name" value="CDC50, ISOFORM A"/>
    <property type="match status" value="1"/>
</dbReference>
<evidence type="ECO:0000256" key="4">
    <source>
        <dbReference type="ARBA" id="ARBA00022989"/>
    </source>
</evidence>
<comment type="similarity">
    <text evidence="2">Belongs to the CDC50/LEM3 family.</text>
</comment>
<dbReference type="OrthoDB" id="340608at2759"/>
<evidence type="ECO:0000256" key="5">
    <source>
        <dbReference type="ARBA" id="ARBA00023136"/>
    </source>
</evidence>
<evidence type="ECO:0000256" key="1">
    <source>
        <dbReference type="ARBA" id="ARBA00004141"/>
    </source>
</evidence>
<feature type="compositionally biased region" description="Basic and acidic residues" evidence="6">
    <location>
        <begin position="203"/>
        <end position="228"/>
    </location>
</feature>
<dbReference type="VEuPathDB" id="ToxoDB:TGDOM2_232040"/>
<gene>
    <name evidence="8" type="ORF">TGDOM2_232040</name>
</gene>
<evidence type="ECO:0000256" key="3">
    <source>
        <dbReference type="ARBA" id="ARBA00022692"/>
    </source>
</evidence>
<reference evidence="8 9" key="1">
    <citation type="submission" date="2014-02" db="EMBL/GenBank/DDBJ databases">
        <authorList>
            <person name="Sibley D."/>
            <person name="Venepally P."/>
            <person name="Karamycheva S."/>
            <person name="Hadjithomas M."/>
            <person name="Khan A."/>
            <person name="Brunk B."/>
            <person name="Roos D."/>
            <person name="Caler E."/>
            <person name="Lorenzi H."/>
        </authorList>
    </citation>
    <scope>NUCLEOTIDE SEQUENCE [LARGE SCALE GENOMIC DNA]</scope>
    <source>
        <strain evidence="8 9">GAB2-2007-GAL-DOM2</strain>
    </source>
</reference>
<organism evidence="8 9">
    <name type="scientific">Toxoplasma gondii GAB2-2007-GAL-DOM2</name>
    <dbReference type="NCBI Taxonomy" id="1130820"/>
    <lineage>
        <taxon>Eukaryota</taxon>
        <taxon>Sar</taxon>
        <taxon>Alveolata</taxon>
        <taxon>Apicomplexa</taxon>
        <taxon>Conoidasida</taxon>
        <taxon>Coccidia</taxon>
        <taxon>Eucoccidiorida</taxon>
        <taxon>Eimeriorina</taxon>
        <taxon>Sarcocystidae</taxon>
        <taxon>Toxoplasma</taxon>
    </lineage>
</organism>
<dbReference type="AlphaFoldDB" id="A0A086KW54"/>
<feature type="region of interest" description="Disordered" evidence="6">
    <location>
        <begin position="1"/>
        <end position="128"/>
    </location>
</feature>
<dbReference type="Proteomes" id="UP000028837">
    <property type="component" value="Unassembled WGS sequence"/>
</dbReference>
<proteinExistence type="inferred from homology"/>
<feature type="transmembrane region" description="Helical" evidence="7">
    <location>
        <begin position="653"/>
        <end position="672"/>
    </location>
</feature>
<sequence length="703" mass="77493">MEAHRSTASSLGLSGEDDGDSVDSRRPASSVFSGPETPRQDPPCGEGGAVNDAVTGHATSRRQAEPSSPACSSVVRAASTASEAYSDVNGEVGRKGSSPSELGGRPASIAGLYWGASPVPGGAPSCSPPERFLSTGSCPPCTREHRRMLSRRAQTPRCGGFTSATLDVTAPASAFLHTHTPARNLTTSGSFSSVSTHGTGPRPDAEARSVRTQEADRQEKGPRSRALFSEKERSTVYFDSRGQVLTSCLSEWEEEVEAHRSGTRAKHRRMMSHTLTHDGGAARDDRAICTDQMGGPGTVSGYYTGMGRRRRPSSPSRSLCAPLCGSWSCSATSFVSQWRKESAYGIYWIWTLGATMWVCLIGSILCLALGAWLIVEDNRHVECRLNYEDETLQEGGSRYSLLSITADLCGSRNSDLTELAGPYVYVYVEMENFFQNDAQILWSRNEAQLAGKIITDPKELSDCAPVVTAVVNNVSKVLHPCGALAWNVFTDRFQFLDAVPDDAVDSGPVKPLVVEQSQDILLSSLDWRSRFRNPPAAERAKYRDQVYFWMSQVDNDDGQDMYKSREEAKAELLMDRLNYDEAGEMVENGHFIQWMQVATFGTWRKLYGRIKGPVELPLFAYIAVTYDVKQWRGKKAIVLVQPSRFGGRTQFTGITYLVFGCILGVFAIYMMWKRWFKIDALADDAVKDIRWRVASRKGKKKLK</sequence>
<dbReference type="PANTHER" id="PTHR10926">
    <property type="entry name" value="CELL CYCLE CONTROL PROTEIN 50"/>
    <property type="match status" value="1"/>
</dbReference>